<protein>
    <submittedName>
        <fullName evidence="1">Uncharacterized protein</fullName>
    </submittedName>
</protein>
<organism evidence="1 2">
    <name type="scientific">Rothia dentocariosa (strain ATCC 17931 / CDC X599 / XDIA)</name>
    <dbReference type="NCBI Taxonomy" id="762948"/>
    <lineage>
        <taxon>Bacteria</taxon>
        <taxon>Bacillati</taxon>
        <taxon>Actinomycetota</taxon>
        <taxon>Actinomycetes</taxon>
        <taxon>Micrococcales</taxon>
        <taxon>Micrococcaceae</taxon>
        <taxon>Rothia</taxon>
    </lineage>
</organism>
<dbReference type="HOGENOM" id="CLU_3316381_0_0_11"/>
<dbReference type="AlphaFoldDB" id="E3H470"/>
<sequence>MRDTRQNFTHRHGQGFIPVSEYKNMLSIPSQPEEPRAYS</sequence>
<dbReference type="EMBL" id="CP002280">
    <property type="protein sequence ID" value="ADP40573.1"/>
    <property type="molecule type" value="Genomic_DNA"/>
</dbReference>
<evidence type="ECO:0000313" key="2">
    <source>
        <dbReference type="Proteomes" id="UP000000387"/>
    </source>
</evidence>
<dbReference type="Proteomes" id="UP000000387">
    <property type="component" value="Chromosome"/>
</dbReference>
<name>E3H470_ROTDC</name>
<reference evidence="2" key="1">
    <citation type="submission" date="2010-10" db="EMBL/GenBank/DDBJ databases">
        <title>The complete genome of Rothia dentocariosa ATCC 17931.</title>
        <authorList>
            <person name="Muzny D."/>
            <person name="Qin X."/>
            <person name="Buhay C."/>
            <person name="Dugan-Rocha S."/>
            <person name="Ding Y."/>
            <person name="Chen G."/>
            <person name="Hawes A."/>
            <person name="Holder M."/>
            <person name="Jhangiani S."/>
            <person name="Johnson A."/>
            <person name="Khan Z."/>
            <person name="Li Z."/>
            <person name="Liu W."/>
            <person name="Liu X."/>
            <person name="Perez L."/>
            <person name="Shen H."/>
            <person name="Wang Q."/>
            <person name="Watt J."/>
            <person name="Xi L."/>
            <person name="Xin Y."/>
            <person name="Zhou J."/>
            <person name="Deng J."/>
            <person name="Jiang H."/>
            <person name="Liu Y."/>
            <person name="Qu J."/>
            <person name="Song X.-Z."/>
            <person name="Zhang L."/>
            <person name="Villasana D."/>
            <person name="Johnson A."/>
            <person name="Liu J."/>
            <person name="Liyanage D."/>
            <person name="Lorensuhewa L."/>
            <person name="Robinson T."/>
            <person name="Song A."/>
            <person name="Song B.-B."/>
            <person name="Dinh H."/>
            <person name="Thornton R."/>
            <person name="Coyle M."/>
            <person name="Francisco L."/>
            <person name="Jackson L."/>
            <person name="Javaid M."/>
            <person name="Korchina V."/>
            <person name="Kovar C."/>
            <person name="Mata R."/>
            <person name="Mathew T."/>
            <person name="Ngo R."/>
            <person name="Nguyen L."/>
            <person name="Nguyen N."/>
            <person name="Okwuonu G."/>
            <person name="Ongeri F."/>
            <person name="Pham C."/>
            <person name="Simmons D."/>
            <person name="Wilczek-Boney K."/>
            <person name="Hale W."/>
            <person name="Jakkamsetti A."/>
            <person name="Pham P."/>
            <person name="Ruth R."/>
            <person name="San Lucas F."/>
            <person name="Warren J."/>
            <person name="Zhang J."/>
            <person name="Zhao Z."/>
            <person name="Zhou C."/>
            <person name="Zhu D."/>
            <person name="Lee S."/>
            <person name="Bess C."/>
            <person name="Blankenburg K."/>
            <person name="Forbes L."/>
            <person name="Fu Q."/>
            <person name="Gubbala S."/>
            <person name="Hirani K."/>
            <person name="Jayaseelan J.C."/>
            <person name="Lara F."/>
            <person name="Munidasa M."/>
            <person name="Palculict T."/>
            <person name="Patil S."/>
            <person name="Pu L.-L."/>
            <person name="Saada N."/>
            <person name="Tang L."/>
            <person name="Weissenberger G."/>
            <person name="Zhu Y."/>
            <person name="Hemphill L."/>
            <person name="Shang Y."/>
            <person name="Youmans B."/>
            <person name="Ayvaz T."/>
            <person name="Ross M."/>
            <person name="Santibanez J."/>
            <person name="Aqrawi P."/>
            <person name="Gross S."/>
            <person name="Joshi V."/>
            <person name="Fowler G."/>
            <person name="Nazareth L."/>
            <person name="Reid J."/>
            <person name="Worley K."/>
            <person name="Petrosino J."/>
            <person name="Highlander S."/>
            <person name="Gibbs R."/>
        </authorList>
    </citation>
    <scope>NUCLEOTIDE SEQUENCE [LARGE SCALE GENOMIC DNA]</scope>
    <source>
        <strain evidence="2">ATCC 17931 / CDC X599 / XDIA</strain>
    </source>
</reference>
<evidence type="ECO:0000313" key="1">
    <source>
        <dbReference type="EMBL" id="ADP40573.1"/>
    </source>
</evidence>
<accession>E3H470</accession>
<proteinExistence type="predicted"/>
<gene>
    <name evidence="1" type="ordered locus">HMPREF0733_11116</name>
</gene>
<dbReference type="KEGG" id="rdn:HMPREF0733_11116"/>